<name>A0ABP4X3G2_9MICO</name>
<dbReference type="EMBL" id="BAAAPN010000059">
    <property type="protein sequence ID" value="GAA1769417.1"/>
    <property type="molecule type" value="Genomic_DNA"/>
</dbReference>
<dbReference type="Proteomes" id="UP001501475">
    <property type="component" value="Unassembled WGS sequence"/>
</dbReference>
<evidence type="ECO:0000313" key="2">
    <source>
        <dbReference type="EMBL" id="GAA1769417.1"/>
    </source>
</evidence>
<accession>A0ABP4X3G2</accession>
<keyword evidence="3" id="KW-1185">Reference proteome</keyword>
<feature type="region of interest" description="Disordered" evidence="1">
    <location>
        <begin position="129"/>
        <end position="159"/>
    </location>
</feature>
<comment type="caution">
    <text evidence="2">The sequence shown here is derived from an EMBL/GenBank/DDBJ whole genome shotgun (WGS) entry which is preliminary data.</text>
</comment>
<feature type="region of interest" description="Disordered" evidence="1">
    <location>
        <begin position="1"/>
        <end position="21"/>
    </location>
</feature>
<protein>
    <submittedName>
        <fullName evidence="2">Uncharacterized protein</fullName>
    </submittedName>
</protein>
<gene>
    <name evidence="2" type="ORF">GCM10009810_29880</name>
</gene>
<reference evidence="3" key="1">
    <citation type="journal article" date="2019" name="Int. J. Syst. Evol. Microbiol.">
        <title>The Global Catalogue of Microorganisms (GCM) 10K type strain sequencing project: providing services to taxonomists for standard genome sequencing and annotation.</title>
        <authorList>
            <consortium name="The Broad Institute Genomics Platform"/>
            <consortium name="The Broad Institute Genome Sequencing Center for Infectious Disease"/>
            <person name="Wu L."/>
            <person name="Ma J."/>
        </authorList>
    </citation>
    <scope>NUCLEOTIDE SEQUENCE [LARGE SCALE GENOMIC DNA]</scope>
    <source>
        <strain evidence="3">JCM 15591</strain>
    </source>
</reference>
<organism evidence="2 3">
    <name type="scientific">Nostocoides vanveenii</name>
    <dbReference type="NCBI Taxonomy" id="330835"/>
    <lineage>
        <taxon>Bacteria</taxon>
        <taxon>Bacillati</taxon>
        <taxon>Actinomycetota</taxon>
        <taxon>Actinomycetes</taxon>
        <taxon>Micrococcales</taxon>
        <taxon>Intrasporangiaceae</taxon>
        <taxon>Nostocoides</taxon>
    </lineage>
</organism>
<proteinExistence type="predicted"/>
<sequence>MDAFRGQVPKQAPDPNDTLGVKTVDRFIEDEMVRVTKQCCRDAQTLFHAQGERADPPAGGIDQAGLLENFVDPRPGDPGGCRDRSEIVPGAQPRDSALAIEQHADGPDRVGEVPRAAASHRARADVRPFQPSHHAHRRGLSRPVGAEEAGDTTVGCGEAVPSTARTWPYVLVIPSTSIILSTPGTLSSWALPLHGLGGHVS</sequence>
<evidence type="ECO:0000313" key="3">
    <source>
        <dbReference type="Proteomes" id="UP001501475"/>
    </source>
</evidence>
<evidence type="ECO:0000256" key="1">
    <source>
        <dbReference type="SAM" id="MobiDB-lite"/>
    </source>
</evidence>